<organism evidence="2 3">
    <name type="scientific">Acidicapsa dinghuensis</name>
    <dbReference type="NCBI Taxonomy" id="2218256"/>
    <lineage>
        <taxon>Bacteria</taxon>
        <taxon>Pseudomonadati</taxon>
        <taxon>Acidobacteriota</taxon>
        <taxon>Terriglobia</taxon>
        <taxon>Terriglobales</taxon>
        <taxon>Acidobacteriaceae</taxon>
        <taxon>Acidicapsa</taxon>
    </lineage>
</organism>
<feature type="compositionally biased region" description="Polar residues" evidence="1">
    <location>
        <begin position="616"/>
        <end position="628"/>
    </location>
</feature>
<accession>A0ABW1EE73</accession>
<dbReference type="EMBL" id="JBHSPH010000001">
    <property type="protein sequence ID" value="MFC5861283.1"/>
    <property type="molecule type" value="Genomic_DNA"/>
</dbReference>
<feature type="compositionally biased region" description="Low complexity" evidence="1">
    <location>
        <begin position="529"/>
        <end position="554"/>
    </location>
</feature>
<feature type="compositionally biased region" description="Low complexity" evidence="1">
    <location>
        <begin position="587"/>
        <end position="598"/>
    </location>
</feature>
<feature type="region of interest" description="Disordered" evidence="1">
    <location>
        <begin position="327"/>
        <end position="349"/>
    </location>
</feature>
<dbReference type="RefSeq" id="WP_263334021.1">
    <property type="nucleotide sequence ID" value="NZ_JAGSYH010000002.1"/>
</dbReference>
<feature type="compositionally biased region" description="Basic and acidic residues" evidence="1">
    <location>
        <begin position="420"/>
        <end position="434"/>
    </location>
</feature>
<evidence type="ECO:0000256" key="1">
    <source>
        <dbReference type="SAM" id="MobiDB-lite"/>
    </source>
</evidence>
<comment type="caution">
    <text evidence="2">The sequence shown here is derived from an EMBL/GenBank/DDBJ whole genome shotgun (WGS) entry which is preliminary data.</text>
</comment>
<evidence type="ECO:0000313" key="2">
    <source>
        <dbReference type="EMBL" id="MFC5861283.1"/>
    </source>
</evidence>
<protein>
    <recommendedName>
        <fullName evidence="4">Translation initiation factor IF-2</fullName>
    </recommendedName>
</protein>
<keyword evidence="3" id="KW-1185">Reference proteome</keyword>
<feature type="compositionally biased region" description="Low complexity" evidence="1">
    <location>
        <begin position="633"/>
        <end position="649"/>
    </location>
</feature>
<evidence type="ECO:0000313" key="3">
    <source>
        <dbReference type="Proteomes" id="UP001596091"/>
    </source>
</evidence>
<evidence type="ECO:0008006" key="4">
    <source>
        <dbReference type="Google" id="ProtNLM"/>
    </source>
</evidence>
<feature type="compositionally biased region" description="Low complexity" evidence="1">
    <location>
        <begin position="484"/>
        <end position="503"/>
    </location>
</feature>
<feature type="compositionally biased region" description="Polar residues" evidence="1">
    <location>
        <begin position="511"/>
        <end position="528"/>
    </location>
</feature>
<proteinExistence type="predicted"/>
<name>A0ABW1EE73_9BACT</name>
<sequence>MTAEQLEAARAERMRQNGHGAIAFEDVRTWVEETGLCVYLPRPTQAGQIFPPATPSFVEAVAGHRTPEPTLELIQTAESLLVRLEADGIAVRLNLAGQPGEQPDYIVAAWVLPYIYALRGDRDWRRAPQLTGSRQVSPLAVQVAKHLEPANLTAAQLRDQLGKEVTEAAVLRALHELWKQLRVIPIVHAVGAPALWQPLRQRFQKAIAEGASTSQVTAISVLASIYLQAVIAGSMEDVELFLSPLTSRSKIREVVRGLAATRQVHTTAMGHASLYYVAGTLPDFPAVTSYVSTTAASGYRSSYLPAYIDDSPEEDFGGSGLSVAAHAAAPAHATGSSNGHHKTWEPEPEEVPVEVAASAVEVQSIEIDAETFAVPTPAPIHRVAVAHAEPRVAKPQPAGKASAPRPRPGPRPARSAATSHPRERSRGERTENRGAARTGGSEWRRPPAPRGAASTNGSRSASTSRPGHSANENNGRHAGKQTHNGHSNNGHGNGFNSSSNGSHRSAPGPKSSGQSWGNRQAASGSRQPANGNGRANGHAANGNTTNGHAANRNGSSANSGAKHRPANARTAGKPTAHSANAHRTEARSGSVAGRSGSRPVAGKTAKSGARPAVRSGSASRKPTASASKRYSFAGQAKQAPKPAAKAGAGRSVKGKPTQTASRGKSARPAATAKRRG</sequence>
<dbReference type="Proteomes" id="UP001596091">
    <property type="component" value="Unassembled WGS sequence"/>
</dbReference>
<feature type="compositionally biased region" description="Polar residues" evidence="1">
    <location>
        <begin position="453"/>
        <end position="473"/>
    </location>
</feature>
<feature type="region of interest" description="Disordered" evidence="1">
    <location>
        <begin position="389"/>
        <end position="676"/>
    </location>
</feature>
<gene>
    <name evidence="2" type="ORF">ACFPT7_03165</name>
</gene>
<reference evidence="3" key="1">
    <citation type="journal article" date="2019" name="Int. J. Syst. Evol. Microbiol.">
        <title>The Global Catalogue of Microorganisms (GCM) 10K type strain sequencing project: providing services to taxonomists for standard genome sequencing and annotation.</title>
        <authorList>
            <consortium name="The Broad Institute Genomics Platform"/>
            <consortium name="The Broad Institute Genome Sequencing Center for Infectious Disease"/>
            <person name="Wu L."/>
            <person name="Ma J."/>
        </authorList>
    </citation>
    <scope>NUCLEOTIDE SEQUENCE [LARGE SCALE GENOMIC DNA]</scope>
    <source>
        <strain evidence="3">JCM 4087</strain>
    </source>
</reference>